<keyword evidence="1" id="KW-1133">Transmembrane helix</keyword>
<feature type="transmembrane region" description="Helical" evidence="1">
    <location>
        <begin position="86"/>
        <end position="110"/>
    </location>
</feature>
<dbReference type="PANTHER" id="PTHR40465:SF1">
    <property type="entry name" value="DUF6534 DOMAIN-CONTAINING PROTEIN"/>
    <property type="match status" value="1"/>
</dbReference>
<feature type="transmembrane region" description="Helical" evidence="1">
    <location>
        <begin position="122"/>
        <end position="143"/>
    </location>
</feature>
<name>A0AAD7MNC7_9AGAR</name>
<feature type="transmembrane region" description="Helical" evidence="1">
    <location>
        <begin position="16"/>
        <end position="38"/>
    </location>
</feature>
<dbReference type="InterPro" id="IPR045339">
    <property type="entry name" value="DUF6534"/>
</dbReference>
<comment type="caution">
    <text evidence="3">The sequence shown here is derived from an EMBL/GenBank/DDBJ whole genome shotgun (WGS) entry which is preliminary data.</text>
</comment>
<organism evidence="3 4">
    <name type="scientific">Mycena metata</name>
    <dbReference type="NCBI Taxonomy" id="1033252"/>
    <lineage>
        <taxon>Eukaryota</taxon>
        <taxon>Fungi</taxon>
        <taxon>Dikarya</taxon>
        <taxon>Basidiomycota</taxon>
        <taxon>Agaricomycotina</taxon>
        <taxon>Agaricomycetes</taxon>
        <taxon>Agaricomycetidae</taxon>
        <taxon>Agaricales</taxon>
        <taxon>Marasmiineae</taxon>
        <taxon>Mycenaceae</taxon>
        <taxon>Mycena</taxon>
    </lineage>
</organism>
<evidence type="ECO:0000313" key="3">
    <source>
        <dbReference type="EMBL" id="KAJ7723888.1"/>
    </source>
</evidence>
<dbReference type="Pfam" id="PF20152">
    <property type="entry name" value="DUF6534"/>
    <property type="match status" value="1"/>
</dbReference>
<gene>
    <name evidence="3" type="ORF">B0H16DRAFT_1786614</name>
</gene>
<dbReference type="PANTHER" id="PTHR40465">
    <property type="entry name" value="CHROMOSOME 1, WHOLE GENOME SHOTGUN SEQUENCE"/>
    <property type="match status" value="1"/>
</dbReference>
<evidence type="ECO:0000259" key="2">
    <source>
        <dbReference type="Pfam" id="PF20152"/>
    </source>
</evidence>
<feature type="transmembrane region" description="Helical" evidence="1">
    <location>
        <begin position="155"/>
        <end position="182"/>
    </location>
</feature>
<dbReference type="EMBL" id="JARKIB010000207">
    <property type="protein sequence ID" value="KAJ7723888.1"/>
    <property type="molecule type" value="Genomic_DNA"/>
</dbReference>
<protein>
    <recommendedName>
        <fullName evidence="2">DUF6534 domain-containing protein</fullName>
    </recommendedName>
</protein>
<reference evidence="3" key="1">
    <citation type="submission" date="2023-03" db="EMBL/GenBank/DDBJ databases">
        <title>Massive genome expansion in bonnet fungi (Mycena s.s.) driven by repeated elements and novel gene families across ecological guilds.</title>
        <authorList>
            <consortium name="Lawrence Berkeley National Laboratory"/>
            <person name="Harder C.B."/>
            <person name="Miyauchi S."/>
            <person name="Viragh M."/>
            <person name="Kuo A."/>
            <person name="Thoen E."/>
            <person name="Andreopoulos B."/>
            <person name="Lu D."/>
            <person name="Skrede I."/>
            <person name="Drula E."/>
            <person name="Henrissat B."/>
            <person name="Morin E."/>
            <person name="Kohler A."/>
            <person name="Barry K."/>
            <person name="LaButti K."/>
            <person name="Morin E."/>
            <person name="Salamov A."/>
            <person name="Lipzen A."/>
            <person name="Mereny Z."/>
            <person name="Hegedus B."/>
            <person name="Baldrian P."/>
            <person name="Stursova M."/>
            <person name="Weitz H."/>
            <person name="Taylor A."/>
            <person name="Grigoriev I.V."/>
            <person name="Nagy L.G."/>
            <person name="Martin F."/>
            <person name="Kauserud H."/>
        </authorList>
    </citation>
    <scope>NUCLEOTIDE SEQUENCE</scope>
    <source>
        <strain evidence="3">CBHHK182m</strain>
    </source>
</reference>
<sequence>MSANNLSNPYFHPLPLLIGDMLAYLVFGVLLIQIYIYRICFPRDSLAIKILVYFVFLADAICVLSDTFTVVGIASGPTDFLNSRHFKFLSVTTPFFGAFIVVFVQFFYCFRIVALRKTARPIAVLIGLIAMAQFSAAMGWLILDSMGNSAHHTLFFYLYHVGGASADVLIAVTMAILLLNGSSLPQTRNVTQKIALLIVETNALTTVLALVSLLLFVCAPGTDYYLSSVTFLVGIYANTLLVMLNERAEMRFTSTNTVFTSSTSDSV</sequence>
<feature type="transmembrane region" description="Helical" evidence="1">
    <location>
        <begin position="194"/>
        <end position="218"/>
    </location>
</feature>
<feature type="domain" description="DUF6534" evidence="2">
    <location>
        <begin position="164"/>
        <end position="248"/>
    </location>
</feature>
<proteinExistence type="predicted"/>
<feature type="transmembrane region" description="Helical" evidence="1">
    <location>
        <begin position="224"/>
        <end position="244"/>
    </location>
</feature>
<dbReference type="AlphaFoldDB" id="A0AAD7MNC7"/>
<evidence type="ECO:0000313" key="4">
    <source>
        <dbReference type="Proteomes" id="UP001215598"/>
    </source>
</evidence>
<evidence type="ECO:0000256" key="1">
    <source>
        <dbReference type="SAM" id="Phobius"/>
    </source>
</evidence>
<feature type="transmembrane region" description="Helical" evidence="1">
    <location>
        <begin position="50"/>
        <end position="74"/>
    </location>
</feature>
<keyword evidence="1" id="KW-0472">Membrane</keyword>
<dbReference type="Proteomes" id="UP001215598">
    <property type="component" value="Unassembled WGS sequence"/>
</dbReference>
<keyword evidence="1" id="KW-0812">Transmembrane</keyword>
<accession>A0AAD7MNC7</accession>
<keyword evidence="4" id="KW-1185">Reference proteome</keyword>